<dbReference type="SMART" id="SM00382">
    <property type="entry name" value="AAA"/>
    <property type="match status" value="1"/>
</dbReference>
<dbReference type="Pfam" id="PF00931">
    <property type="entry name" value="NB-ARC"/>
    <property type="match status" value="1"/>
</dbReference>
<sequence length="398" mass="44530">MIEEIATDVLNKLNATQSKDFDDMVGLKANLTKIESLLDLGYDKVKMIGISGPAGIGKSTIARALHHSQLSSRFQHSCYMDNLRESNAISLHEYRAKLSLQEQLLSQVLNLKDIRIRHLGAIQERLHDQRVLIILDDVTSLEQLKVLANIEWFGPGSRIIVITKNKDILLHHGINDIYHVGFPSEADALKIFCLSAFRQTSPPDGYMTLLECKTVLRLCGNLPLNLYVLGSTFRGRSDDGCRLGVLISILYEGLSGKSRTLFFYLLQCSILEGRETGDLIKILTEIGKGVGQMGDLIKLLADFGEEIGDRLEEIFDTVKDFGEEIGDGLKETFDTVKDFGEEIGDGLEEIFDTVKDFGEEIGDGLKETFDTVKDFGEEIGDGLKETFDTVCEAWRRNW</sequence>
<evidence type="ECO:0000313" key="5">
    <source>
        <dbReference type="EMBL" id="KAG7585956.1"/>
    </source>
</evidence>
<accession>A0A8T2BIX6</accession>
<dbReference type="EMBL" id="JAEFBK010000007">
    <property type="protein sequence ID" value="KAG7585956.1"/>
    <property type="molecule type" value="Genomic_DNA"/>
</dbReference>
<dbReference type="AlphaFoldDB" id="A0A8T2BIX6"/>
<dbReference type="PANTHER" id="PTHR11017:SF225">
    <property type="entry name" value="ADP-RIBOSYL CYCLASE_CYCLIC ADP-RIBOSE HYDROLASE-RELATED"/>
    <property type="match status" value="1"/>
</dbReference>
<evidence type="ECO:0000256" key="2">
    <source>
        <dbReference type="ARBA" id="ARBA00022801"/>
    </source>
</evidence>
<keyword evidence="6" id="KW-1185">Reference proteome</keyword>
<reference evidence="5 6" key="1">
    <citation type="submission" date="2020-12" db="EMBL/GenBank/DDBJ databases">
        <title>Concerted genomic and epigenomic changes stabilize Arabidopsis allopolyploids.</title>
        <authorList>
            <person name="Chen Z."/>
        </authorList>
    </citation>
    <scope>NUCLEOTIDE SEQUENCE [LARGE SCALE GENOMIC DNA]</scope>
    <source>
        <strain evidence="5">Allo738</strain>
        <tissue evidence="5">Leaf</tissue>
    </source>
</reference>
<name>A0A8T2BIX6_9BRAS</name>
<proteinExistence type="predicted"/>
<evidence type="ECO:0000256" key="1">
    <source>
        <dbReference type="ARBA" id="ARBA00022737"/>
    </source>
</evidence>
<organism evidence="5 6">
    <name type="scientific">Arabidopsis thaliana x Arabidopsis arenosa</name>
    <dbReference type="NCBI Taxonomy" id="1240361"/>
    <lineage>
        <taxon>Eukaryota</taxon>
        <taxon>Viridiplantae</taxon>
        <taxon>Streptophyta</taxon>
        <taxon>Embryophyta</taxon>
        <taxon>Tracheophyta</taxon>
        <taxon>Spermatophyta</taxon>
        <taxon>Magnoliopsida</taxon>
        <taxon>eudicotyledons</taxon>
        <taxon>Gunneridae</taxon>
        <taxon>Pentapetalae</taxon>
        <taxon>rosids</taxon>
        <taxon>malvids</taxon>
        <taxon>Brassicales</taxon>
        <taxon>Brassicaceae</taxon>
        <taxon>Camelineae</taxon>
        <taxon>Arabidopsis</taxon>
    </lineage>
</organism>
<keyword evidence="3" id="KW-0520">NAD</keyword>
<protein>
    <submittedName>
        <fullName evidence="5">NB-ARC</fullName>
    </submittedName>
</protein>
<gene>
    <name evidence="5" type="ORF">ISN45_Aa02g013020</name>
</gene>
<dbReference type="InterPro" id="IPR003593">
    <property type="entry name" value="AAA+_ATPase"/>
</dbReference>
<keyword evidence="2" id="KW-0378">Hydrolase</keyword>
<feature type="domain" description="AAA+ ATPase" evidence="4">
    <location>
        <begin position="44"/>
        <end position="183"/>
    </location>
</feature>
<dbReference type="GO" id="GO:0006952">
    <property type="term" value="P:defense response"/>
    <property type="evidence" value="ECO:0007669"/>
    <property type="project" value="InterPro"/>
</dbReference>
<dbReference type="PANTHER" id="PTHR11017">
    <property type="entry name" value="LEUCINE-RICH REPEAT-CONTAINING PROTEIN"/>
    <property type="match status" value="1"/>
</dbReference>
<keyword evidence="1" id="KW-0677">Repeat</keyword>
<dbReference type="InterPro" id="IPR002182">
    <property type="entry name" value="NB-ARC"/>
</dbReference>
<comment type="caution">
    <text evidence="5">The sequence shown here is derived from an EMBL/GenBank/DDBJ whole genome shotgun (WGS) entry which is preliminary data.</text>
</comment>
<dbReference type="Proteomes" id="UP000694240">
    <property type="component" value="Chromosome 7"/>
</dbReference>
<dbReference type="InterPro" id="IPR044974">
    <property type="entry name" value="Disease_R_plants"/>
</dbReference>
<dbReference type="FunFam" id="3.40.50.300:FF:001002">
    <property type="entry name" value="Disease resistance protein (TIR-NBS-LRR class)"/>
    <property type="match status" value="1"/>
</dbReference>
<evidence type="ECO:0000256" key="3">
    <source>
        <dbReference type="ARBA" id="ARBA00023027"/>
    </source>
</evidence>
<dbReference type="GO" id="GO:0043531">
    <property type="term" value="F:ADP binding"/>
    <property type="evidence" value="ECO:0007669"/>
    <property type="project" value="InterPro"/>
</dbReference>
<dbReference type="GO" id="GO:0016787">
    <property type="term" value="F:hydrolase activity"/>
    <property type="evidence" value="ECO:0007669"/>
    <property type="project" value="UniProtKB-KW"/>
</dbReference>
<evidence type="ECO:0000313" key="6">
    <source>
        <dbReference type="Proteomes" id="UP000694240"/>
    </source>
</evidence>
<evidence type="ECO:0000259" key="4">
    <source>
        <dbReference type="SMART" id="SM00382"/>
    </source>
</evidence>